<dbReference type="InterPro" id="IPR050321">
    <property type="entry name" value="Glycosyltr_2/OpgH_subfam"/>
</dbReference>
<dbReference type="Proteomes" id="UP000253065">
    <property type="component" value="Unassembled WGS sequence"/>
</dbReference>
<keyword evidence="6" id="KW-0997">Cell inner membrane</keyword>
<keyword evidence="17" id="KW-1185">Reference proteome</keyword>
<dbReference type="Proteomes" id="UP000252795">
    <property type="component" value="Unassembled WGS sequence"/>
</dbReference>
<dbReference type="InterPro" id="IPR001173">
    <property type="entry name" value="Glyco_trans_2-like"/>
</dbReference>
<dbReference type="GO" id="GO:0016758">
    <property type="term" value="F:hexosyltransferase activity"/>
    <property type="evidence" value="ECO:0007669"/>
    <property type="project" value="TreeGrafter"/>
</dbReference>
<feature type="transmembrane region" description="Helical" evidence="12">
    <location>
        <begin position="463"/>
        <end position="481"/>
    </location>
</feature>
<dbReference type="RefSeq" id="WP_113880192.1">
    <property type="nucleotide sequence ID" value="NZ_QNSA01000008.1"/>
</dbReference>
<dbReference type="GO" id="GO:0005886">
    <property type="term" value="C:plasma membrane"/>
    <property type="evidence" value="ECO:0007669"/>
    <property type="project" value="UniProtKB-SubCell"/>
</dbReference>
<dbReference type="Gene3D" id="3.90.550.10">
    <property type="entry name" value="Spore Coat Polysaccharide Biosynthesis Protein SpsA, Chain A"/>
    <property type="match status" value="1"/>
</dbReference>
<feature type="transmembrane region" description="Helical" evidence="12">
    <location>
        <begin position="542"/>
        <end position="564"/>
    </location>
</feature>
<evidence type="ECO:0000256" key="8">
    <source>
        <dbReference type="ARBA" id="ARBA00022679"/>
    </source>
</evidence>
<evidence type="ECO:0000259" key="13">
    <source>
        <dbReference type="Pfam" id="PF13632"/>
    </source>
</evidence>
<comment type="similarity">
    <text evidence="3">Belongs to the glycosyltransferase 2 family. OpgH subfamily.</text>
</comment>
<evidence type="ECO:0000256" key="2">
    <source>
        <dbReference type="ARBA" id="ARBA00005001"/>
    </source>
</evidence>
<evidence type="ECO:0000256" key="9">
    <source>
        <dbReference type="ARBA" id="ARBA00022692"/>
    </source>
</evidence>
<dbReference type="NCBIfam" id="NF003958">
    <property type="entry name" value="PRK05454.2-1"/>
    <property type="match status" value="1"/>
</dbReference>
<dbReference type="CDD" id="cd04191">
    <property type="entry name" value="Glucan_BSP_MdoH"/>
    <property type="match status" value="1"/>
</dbReference>
<feature type="transmembrane region" description="Helical" evidence="12">
    <location>
        <begin position="387"/>
        <end position="407"/>
    </location>
</feature>
<dbReference type="SUPFAM" id="SSF53448">
    <property type="entry name" value="Nucleotide-diphospho-sugar transferases"/>
    <property type="match status" value="1"/>
</dbReference>
<keyword evidence="9 12" id="KW-0812">Transmembrane</keyword>
<keyword evidence="8 15" id="KW-0808">Transferase</keyword>
<evidence type="ECO:0000256" key="7">
    <source>
        <dbReference type="ARBA" id="ARBA00022676"/>
    </source>
</evidence>
<sequence>MTESATASRSWHLQATIRRLVLTAFVAGQTGLASWFLLQVLPYHGGNVVEWLIVAVFAVLYLWIAFGFWIAVYGFLLRLLGGDRASLLKRHTPNELAATPLSKTAIVMPLYHEPVSWTLKGLKAIYLDLARSGRLDDFDFYILSDSQDPDVWLQEQQVWLKLVEELGAHGRLFYRRRRVNLNYKSGNVADFLRRWGSQYQYMVVLDADSLLAGDTIRTMVQVMNREPQVGILQTAPTIINARSAFARIQQFANRLYSPLFATGLAAIQMGDAAFWGHNAVIRVAPFMAHCGLPKLKGAGIWQGPIMSHDFVEAAFLGRAGYEVWLEPALGASYEESPPTLDDELARDQRWSKGNLQHAALMLFSPRLRLAHRFAFLNGIMAYASSPLWLLFLVLTTIAAVQLTIAPIDYFPDGRESPFPLWPEWRPTWAITLVVSTMALLFLPKFLAIVDVVAHRALSGFGGFFRLLSSVLLEIVVSVLLAPIRMLAHSHSVVSALLNVRLSWAGQNRTEETGWREAAMRHLPGLIIGSAWSAFAWTLDPMFFLWSLPVSVPLALAAPTTVWLSRSSSGESLSRRGLLLTPEERTRMPLLDDARGFREEAESEVALTPVEQAVLIPAVNRLHRQLAGRGAKGLKKEVIEGELDACVSRGYRGIEKGRLSLLLEDPQALTALHRRAWSAPSDSFWGQRVRNLVLHAQGLQDL</sequence>
<comment type="caution">
    <text evidence="15">The sequence shown here is derived from an EMBL/GenBank/DDBJ whole genome shotgun (WGS) entry which is preliminary data.</text>
</comment>
<protein>
    <recommendedName>
        <fullName evidence="4">Glucans biosynthesis glucosyltransferase H</fullName>
    </recommendedName>
</protein>
<dbReference type="PANTHER" id="PTHR43867:SF5">
    <property type="entry name" value="GLUCANS BIOSYNTHESIS GLUCOSYLTRANSFERASE H"/>
    <property type="match status" value="1"/>
</dbReference>
<accession>A0A368UWM4</accession>
<evidence type="ECO:0000313" key="15">
    <source>
        <dbReference type="EMBL" id="RCW33003.1"/>
    </source>
</evidence>
<dbReference type="EMBL" id="QPJB01000008">
    <property type="protein sequence ID" value="RCW33003.1"/>
    <property type="molecule type" value="Genomic_DNA"/>
</dbReference>
<comment type="subcellular location">
    <subcellularLocation>
        <location evidence="1">Cell inner membrane</location>
        <topology evidence="1">Multi-pass membrane protein</topology>
    </subcellularLocation>
</comment>
<dbReference type="Pfam" id="PF13632">
    <property type="entry name" value="Glyco_trans_2_3"/>
    <property type="match status" value="1"/>
</dbReference>
<dbReference type="InterPro" id="IPR029044">
    <property type="entry name" value="Nucleotide-diphossugar_trans"/>
</dbReference>
<dbReference type="PANTHER" id="PTHR43867">
    <property type="entry name" value="CELLULOSE SYNTHASE CATALYTIC SUBUNIT A [UDP-FORMING]"/>
    <property type="match status" value="1"/>
</dbReference>
<feature type="transmembrane region" description="Helical" evidence="12">
    <location>
        <begin position="427"/>
        <end position="451"/>
    </location>
</feature>
<evidence type="ECO:0000256" key="10">
    <source>
        <dbReference type="ARBA" id="ARBA00022989"/>
    </source>
</evidence>
<evidence type="ECO:0000256" key="11">
    <source>
        <dbReference type="ARBA" id="ARBA00023136"/>
    </source>
</evidence>
<gene>
    <name evidence="15" type="ORF">DET51_108230</name>
    <name evidence="14" type="ORF">DET64_108231</name>
</gene>
<keyword evidence="11 12" id="KW-0472">Membrane</keyword>
<feature type="transmembrane region" description="Helical" evidence="12">
    <location>
        <begin position="53"/>
        <end position="80"/>
    </location>
</feature>
<comment type="pathway">
    <text evidence="2">Glycan metabolism; osmoregulated periplasmic glucan (OPG) biosynthesis.</text>
</comment>
<keyword evidence="5" id="KW-1003">Cell membrane</keyword>
<evidence type="ECO:0000256" key="6">
    <source>
        <dbReference type="ARBA" id="ARBA00022519"/>
    </source>
</evidence>
<evidence type="ECO:0000256" key="12">
    <source>
        <dbReference type="SAM" id="Phobius"/>
    </source>
</evidence>
<proteinExistence type="inferred from homology"/>
<keyword evidence="10 12" id="KW-1133">Transmembrane helix</keyword>
<evidence type="ECO:0000256" key="3">
    <source>
        <dbReference type="ARBA" id="ARBA00009337"/>
    </source>
</evidence>
<evidence type="ECO:0000313" key="17">
    <source>
        <dbReference type="Proteomes" id="UP000253065"/>
    </source>
</evidence>
<dbReference type="AlphaFoldDB" id="A0A368UWM4"/>
<keyword evidence="7" id="KW-0328">Glycosyltransferase</keyword>
<feature type="transmembrane region" description="Helical" evidence="12">
    <location>
        <begin position="20"/>
        <end position="41"/>
    </location>
</feature>
<dbReference type="EMBL" id="QNSA01000008">
    <property type="protein sequence ID" value="RBP71985.1"/>
    <property type="molecule type" value="Genomic_DNA"/>
</dbReference>
<evidence type="ECO:0000256" key="4">
    <source>
        <dbReference type="ARBA" id="ARBA00020585"/>
    </source>
</evidence>
<evidence type="ECO:0000256" key="5">
    <source>
        <dbReference type="ARBA" id="ARBA00022475"/>
    </source>
</evidence>
<name>A0A368UWM4_MARNT</name>
<reference evidence="15 16" key="1">
    <citation type="submission" date="2018-07" db="EMBL/GenBank/DDBJ databases">
        <title>Freshwater and sediment microbial communities from various areas in North America, analyzing microbe dynamics in response to fracking.</title>
        <authorList>
            <person name="Lamendella R."/>
        </authorList>
    </citation>
    <scope>NUCLEOTIDE SEQUENCE [LARGE SCALE GENOMIC DNA]</scope>
    <source>
        <strain evidence="15 16">114E</strain>
        <strain evidence="14 17">114E_o</strain>
    </source>
</reference>
<feature type="domain" description="Glycosyltransferase 2-like" evidence="13">
    <location>
        <begin position="203"/>
        <end position="427"/>
    </location>
</feature>
<evidence type="ECO:0000313" key="14">
    <source>
        <dbReference type="EMBL" id="RBP71985.1"/>
    </source>
</evidence>
<dbReference type="NCBIfam" id="NF003962">
    <property type="entry name" value="PRK05454.2-5"/>
    <property type="match status" value="1"/>
</dbReference>
<evidence type="ECO:0000313" key="16">
    <source>
        <dbReference type="Proteomes" id="UP000252795"/>
    </source>
</evidence>
<evidence type="ECO:0000256" key="1">
    <source>
        <dbReference type="ARBA" id="ARBA00004429"/>
    </source>
</evidence>
<organism evidence="15 16">
    <name type="scientific">Marinobacter nauticus</name>
    <name type="common">Marinobacter hydrocarbonoclasticus</name>
    <name type="synonym">Marinobacter aquaeolei</name>
    <dbReference type="NCBI Taxonomy" id="2743"/>
    <lineage>
        <taxon>Bacteria</taxon>
        <taxon>Pseudomonadati</taxon>
        <taxon>Pseudomonadota</taxon>
        <taxon>Gammaproteobacteria</taxon>
        <taxon>Pseudomonadales</taxon>
        <taxon>Marinobacteraceae</taxon>
        <taxon>Marinobacter</taxon>
    </lineage>
</organism>